<dbReference type="AlphaFoldDB" id="A0A559KAR7"/>
<dbReference type="SUPFAM" id="SSF53335">
    <property type="entry name" value="S-adenosyl-L-methionine-dependent methyltransferases"/>
    <property type="match status" value="1"/>
</dbReference>
<dbReference type="Proteomes" id="UP000317036">
    <property type="component" value="Unassembled WGS sequence"/>
</dbReference>
<dbReference type="EMBL" id="VNJI01000016">
    <property type="protein sequence ID" value="TVY09193.1"/>
    <property type="molecule type" value="Genomic_DNA"/>
</dbReference>
<keyword evidence="2" id="KW-0489">Methyltransferase</keyword>
<comment type="caution">
    <text evidence="2">The sequence shown here is derived from an EMBL/GenBank/DDBJ whole genome shotgun (WGS) entry which is preliminary data.</text>
</comment>
<evidence type="ECO:0000259" key="1">
    <source>
        <dbReference type="Pfam" id="PF13649"/>
    </source>
</evidence>
<gene>
    <name evidence="2" type="ORF">FPZ49_14730</name>
</gene>
<evidence type="ECO:0000313" key="3">
    <source>
        <dbReference type="Proteomes" id="UP000317036"/>
    </source>
</evidence>
<dbReference type="OrthoDB" id="9800454at2"/>
<dbReference type="InterPro" id="IPR041698">
    <property type="entry name" value="Methyltransf_25"/>
</dbReference>
<dbReference type="Pfam" id="PF13649">
    <property type="entry name" value="Methyltransf_25"/>
    <property type="match status" value="1"/>
</dbReference>
<accession>A0A559KAR7</accession>
<dbReference type="GO" id="GO:0008168">
    <property type="term" value="F:methyltransferase activity"/>
    <property type="evidence" value="ECO:0007669"/>
    <property type="project" value="UniProtKB-KW"/>
</dbReference>
<name>A0A559KAR7_9BACL</name>
<reference evidence="2 3" key="1">
    <citation type="submission" date="2019-07" db="EMBL/GenBank/DDBJ databases">
        <authorList>
            <person name="Kim J."/>
        </authorList>
    </citation>
    <scope>NUCLEOTIDE SEQUENCE [LARGE SCALE GENOMIC DNA]</scope>
    <source>
        <strain evidence="2 3">JC52</strain>
    </source>
</reference>
<protein>
    <submittedName>
        <fullName evidence="2">Methyltransferase domain-containing protein</fullName>
    </submittedName>
</protein>
<organism evidence="2 3">
    <name type="scientific">Paenibacillus cremeus</name>
    <dbReference type="NCBI Taxonomy" id="2163881"/>
    <lineage>
        <taxon>Bacteria</taxon>
        <taxon>Bacillati</taxon>
        <taxon>Bacillota</taxon>
        <taxon>Bacilli</taxon>
        <taxon>Bacillales</taxon>
        <taxon>Paenibacillaceae</taxon>
        <taxon>Paenibacillus</taxon>
    </lineage>
</organism>
<keyword evidence="3" id="KW-1185">Reference proteome</keyword>
<dbReference type="GO" id="GO:0032259">
    <property type="term" value="P:methylation"/>
    <property type="evidence" value="ECO:0007669"/>
    <property type="project" value="UniProtKB-KW"/>
</dbReference>
<dbReference type="InterPro" id="IPR029063">
    <property type="entry name" value="SAM-dependent_MTases_sf"/>
</dbReference>
<keyword evidence="2" id="KW-0808">Transferase</keyword>
<dbReference type="CDD" id="cd02440">
    <property type="entry name" value="AdoMet_MTases"/>
    <property type="match status" value="1"/>
</dbReference>
<evidence type="ECO:0000313" key="2">
    <source>
        <dbReference type="EMBL" id="TVY09193.1"/>
    </source>
</evidence>
<sequence length="256" mass="28922">MRQAQAPSFKRSFQGASALVFRRLRQRAAEPELMDDFTTGGIELTEALQHLRRLNRIFGAAGPTLYGVKRLWAEAKKPGSLSILDVGAGSGDVNRRLLRWADQNRIELRITLVDITDEACEEAKLLFQDEPRVQVMKSDLFALPAGSADIVTGTQFVHHFTEQELPGVLECMLKASRLGVVINDIHRHWMAWVAVWLMARIVSNNRYIVHDGPLSVAKGFRSADWLKLRASLGNSEMVHSWRPLFRYAVVIGKHRI</sequence>
<proteinExistence type="predicted"/>
<dbReference type="Gene3D" id="3.40.50.150">
    <property type="entry name" value="Vaccinia Virus protein VP39"/>
    <property type="match status" value="1"/>
</dbReference>
<feature type="domain" description="Methyltransferase" evidence="1">
    <location>
        <begin position="83"/>
        <end position="175"/>
    </location>
</feature>